<keyword evidence="2" id="KW-1003">Cell membrane</keyword>
<evidence type="ECO:0000256" key="3">
    <source>
        <dbReference type="ARBA" id="ARBA00022692"/>
    </source>
</evidence>
<evidence type="ECO:0000256" key="1">
    <source>
        <dbReference type="ARBA" id="ARBA00004651"/>
    </source>
</evidence>
<evidence type="ECO:0000256" key="4">
    <source>
        <dbReference type="ARBA" id="ARBA00022989"/>
    </source>
</evidence>
<feature type="transmembrane region" description="Helical" evidence="6">
    <location>
        <begin position="12"/>
        <end position="30"/>
    </location>
</feature>
<dbReference type="Pfam" id="PF03706">
    <property type="entry name" value="LPG_synthase_TM"/>
    <property type="match status" value="1"/>
</dbReference>
<evidence type="ECO:0008006" key="8">
    <source>
        <dbReference type="Google" id="ProtNLM"/>
    </source>
</evidence>
<dbReference type="GO" id="GO:0005886">
    <property type="term" value="C:plasma membrane"/>
    <property type="evidence" value="ECO:0007669"/>
    <property type="project" value="UniProtKB-SubCell"/>
</dbReference>
<protein>
    <recommendedName>
        <fullName evidence="8">Flippase-like domain-containing protein</fullName>
    </recommendedName>
</protein>
<name>A0A0F8Z719_9ZZZZ</name>
<dbReference type="PANTHER" id="PTHR40277">
    <property type="entry name" value="BLL5419 PROTEIN"/>
    <property type="match status" value="1"/>
</dbReference>
<dbReference type="EMBL" id="LAZR01049478">
    <property type="protein sequence ID" value="KKK89548.1"/>
    <property type="molecule type" value="Genomic_DNA"/>
</dbReference>
<evidence type="ECO:0000256" key="6">
    <source>
        <dbReference type="SAM" id="Phobius"/>
    </source>
</evidence>
<dbReference type="InterPro" id="IPR022791">
    <property type="entry name" value="L-PG_synthase/AglD"/>
</dbReference>
<dbReference type="PANTHER" id="PTHR40277:SF1">
    <property type="entry name" value="BLL5419 PROTEIN"/>
    <property type="match status" value="1"/>
</dbReference>
<reference evidence="7" key="1">
    <citation type="journal article" date="2015" name="Nature">
        <title>Complex archaea that bridge the gap between prokaryotes and eukaryotes.</title>
        <authorList>
            <person name="Spang A."/>
            <person name="Saw J.H."/>
            <person name="Jorgensen S.L."/>
            <person name="Zaremba-Niedzwiedzka K."/>
            <person name="Martijn J."/>
            <person name="Lind A.E."/>
            <person name="van Eijk R."/>
            <person name="Schleper C."/>
            <person name="Guy L."/>
            <person name="Ettema T.J."/>
        </authorList>
    </citation>
    <scope>NUCLEOTIDE SEQUENCE</scope>
</reference>
<evidence type="ECO:0000256" key="5">
    <source>
        <dbReference type="ARBA" id="ARBA00023136"/>
    </source>
</evidence>
<evidence type="ECO:0000256" key="2">
    <source>
        <dbReference type="ARBA" id="ARBA00022475"/>
    </source>
</evidence>
<organism evidence="7">
    <name type="scientific">marine sediment metagenome</name>
    <dbReference type="NCBI Taxonomy" id="412755"/>
    <lineage>
        <taxon>unclassified sequences</taxon>
        <taxon>metagenomes</taxon>
        <taxon>ecological metagenomes</taxon>
    </lineage>
</organism>
<feature type="transmembrane region" description="Helical" evidence="6">
    <location>
        <begin position="134"/>
        <end position="153"/>
    </location>
</feature>
<feature type="transmembrane region" description="Helical" evidence="6">
    <location>
        <begin position="80"/>
        <end position="97"/>
    </location>
</feature>
<evidence type="ECO:0000313" key="7">
    <source>
        <dbReference type="EMBL" id="KKK89548.1"/>
    </source>
</evidence>
<feature type="transmembrane region" description="Helical" evidence="6">
    <location>
        <begin position="174"/>
        <end position="194"/>
    </location>
</feature>
<gene>
    <name evidence="7" type="ORF">LCGC14_2732000</name>
</gene>
<keyword evidence="3 6" id="KW-0812">Transmembrane</keyword>
<dbReference type="AlphaFoldDB" id="A0A0F8Z719"/>
<proteinExistence type="predicted"/>
<comment type="subcellular location">
    <subcellularLocation>
        <location evidence="1">Cell membrane</location>
        <topology evidence="1">Multi-pass membrane protein</topology>
    </subcellularLocation>
</comment>
<comment type="caution">
    <text evidence="7">The sequence shown here is derived from an EMBL/GenBank/DDBJ whole genome shotgun (WGS) entry which is preliminary data.</text>
</comment>
<feature type="transmembrane region" description="Helical" evidence="6">
    <location>
        <begin position="50"/>
        <end position="73"/>
    </location>
</feature>
<keyword evidence="5 6" id="KW-0472">Membrane</keyword>
<sequence>MPEPRAKKSKRIFLFLRIAVVTALIIWAVSRIGQEERWASFVEYFRRMNLLVFAGILGVFSVAHIIIGLRWWLLLRTQSIFISFWAAVKLYLLGWFYNNFMPGSVGGDLVRAGYVTKHTEKRFEAALSVFVDRAIGVFSTLIIAVFFSLLFLRGQVNTIMSRYQRGFLRTFAEYRLIFLGVITVIVVVFCGFLVHRRSRALLPLRRLCEFAKTLNSTGQTEVLFDTHIPPKAEDNERNHNRQSRNRNQYACNSKSFEHLYETPYPYATHQP</sequence>
<accession>A0A0F8Z719</accession>
<keyword evidence="4 6" id="KW-1133">Transmembrane helix</keyword>